<sequence length="50" mass="5214">GKRGGGGGSNSGSGGKDTIDLTDSDFQSTVLDSDDAWLVEFSKYFILKAL</sequence>
<feature type="compositionally biased region" description="Gly residues" evidence="1">
    <location>
        <begin position="1"/>
        <end position="15"/>
    </location>
</feature>
<name>A0A8S2S4L7_9BILA</name>
<gene>
    <name evidence="2" type="ORF">SMN809_LOCUS21733</name>
</gene>
<evidence type="ECO:0000313" key="3">
    <source>
        <dbReference type="Proteomes" id="UP000676336"/>
    </source>
</evidence>
<accession>A0A8S2S4L7</accession>
<evidence type="ECO:0000313" key="2">
    <source>
        <dbReference type="EMBL" id="CAF4197303.1"/>
    </source>
</evidence>
<comment type="caution">
    <text evidence="2">The sequence shown here is derived from an EMBL/GenBank/DDBJ whole genome shotgun (WGS) entry which is preliminary data.</text>
</comment>
<dbReference type="EMBL" id="CAJOBI010017879">
    <property type="protein sequence ID" value="CAF4197303.1"/>
    <property type="molecule type" value="Genomic_DNA"/>
</dbReference>
<proteinExistence type="predicted"/>
<evidence type="ECO:0000256" key="1">
    <source>
        <dbReference type="SAM" id="MobiDB-lite"/>
    </source>
</evidence>
<reference evidence="2" key="1">
    <citation type="submission" date="2021-02" db="EMBL/GenBank/DDBJ databases">
        <authorList>
            <person name="Nowell W R."/>
        </authorList>
    </citation>
    <scope>NUCLEOTIDE SEQUENCE</scope>
</reference>
<dbReference type="Proteomes" id="UP000676336">
    <property type="component" value="Unassembled WGS sequence"/>
</dbReference>
<feature type="non-terminal residue" evidence="2">
    <location>
        <position position="1"/>
    </location>
</feature>
<dbReference type="AlphaFoldDB" id="A0A8S2S4L7"/>
<feature type="region of interest" description="Disordered" evidence="1">
    <location>
        <begin position="1"/>
        <end position="21"/>
    </location>
</feature>
<organism evidence="2 3">
    <name type="scientific">Rotaria magnacalcarata</name>
    <dbReference type="NCBI Taxonomy" id="392030"/>
    <lineage>
        <taxon>Eukaryota</taxon>
        <taxon>Metazoa</taxon>
        <taxon>Spiralia</taxon>
        <taxon>Gnathifera</taxon>
        <taxon>Rotifera</taxon>
        <taxon>Eurotatoria</taxon>
        <taxon>Bdelloidea</taxon>
        <taxon>Philodinida</taxon>
        <taxon>Philodinidae</taxon>
        <taxon>Rotaria</taxon>
    </lineage>
</organism>
<protein>
    <submittedName>
        <fullName evidence="2">Uncharacterized protein</fullName>
    </submittedName>
</protein>